<feature type="compositionally biased region" description="Basic and acidic residues" evidence="1">
    <location>
        <begin position="1059"/>
        <end position="1071"/>
    </location>
</feature>
<feature type="compositionally biased region" description="Basic and acidic residues" evidence="1">
    <location>
        <begin position="912"/>
        <end position="921"/>
    </location>
</feature>
<feature type="compositionally biased region" description="Polar residues" evidence="1">
    <location>
        <begin position="355"/>
        <end position="366"/>
    </location>
</feature>
<dbReference type="SMART" id="SM00262">
    <property type="entry name" value="GEL"/>
    <property type="match status" value="2"/>
</dbReference>
<feature type="compositionally biased region" description="Low complexity" evidence="1">
    <location>
        <begin position="120"/>
        <end position="139"/>
    </location>
</feature>
<organism evidence="4 5">
    <name type="scientific">Polychaeton citri CBS 116435</name>
    <dbReference type="NCBI Taxonomy" id="1314669"/>
    <lineage>
        <taxon>Eukaryota</taxon>
        <taxon>Fungi</taxon>
        <taxon>Dikarya</taxon>
        <taxon>Ascomycota</taxon>
        <taxon>Pezizomycotina</taxon>
        <taxon>Dothideomycetes</taxon>
        <taxon>Dothideomycetidae</taxon>
        <taxon>Capnodiales</taxon>
        <taxon>Capnodiaceae</taxon>
        <taxon>Polychaeton</taxon>
    </lineage>
</organism>
<feature type="compositionally biased region" description="Polar residues" evidence="1">
    <location>
        <begin position="102"/>
        <end position="116"/>
    </location>
</feature>
<feature type="compositionally biased region" description="Basic and acidic residues" evidence="1">
    <location>
        <begin position="889"/>
        <end position="904"/>
    </location>
</feature>
<feature type="compositionally biased region" description="Low complexity" evidence="1">
    <location>
        <begin position="957"/>
        <end position="971"/>
    </location>
</feature>
<dbReference type="InterPro" id="IPR029006">
    <property type="entry name" value="ADF-H/Gelsolin-like_dom_sf"/>
</dbReference>
<accession>A0A9P4ULG3</accession>
<dbReference type="GO" id="GO:0008154">
    <property type="term" value="P:actin polymerization or depolymerization"/>
    <property type="evidence" value="ECO:0007669"/>
    <property type="project" value="TreeGrafter"/>
</dbReference>
<feature type="compositionally biased region" description="Basic and acidic residues" evidence="1">
    <location>
        <begin position="600"/>
        <end position="611"/>
    </location>
</feature>
<feature type="compositionally biased region" description="Low complexity" evidence="1">
    <location>
        <begin position="547"/>
        <end position="558"/>
    </location>
</feature>
<feature type="compositionally biased region" description="Basic and acidic residues" evidence="1">
    <location>
        <begin position="43"/>
        <end position="66"/>
    </location>
</feature>
<dbReference type="Gene3D" id="3.40.20.10">
    <property type="entry name" value="Severin"/>
    <property type="match status" value="3"/>
</dbReference>
<dbReference type="SUPFAM" id="SSF55753">
    <property type="entry name" value="Actin depolymerizing proteins"/>
    <property type="match status" value="2"/>
</dbReference>
<evidence type="ECO:0000313" key="5">
    <source>
        <dbReference type="Proteomes" id="UP000799441"/>
    </source>
</evidence>
<dbReference type="InterPro" id="IPR057226">
    <property type="entry name" value="DUF7904"/>
</dbReference>
<dbReference type="EMBL" id="MU003847">
    <property type="protein sequence ID" value="KAF2717286.1"/>
    <property type="molecule type" value="Genomic_DNA"/>
</dbReference>
<feature type="compositionally biased region" description="Basic and acidic residues" evidence="1">
    <location>
        <begin position="88"/>
        <end position="99"/>
    </location>
</feature>
<dbReference type="GO" id="GO:0051015">
    <property type="term" value="F:actin filament binding"/>
    <property type="evidence" value="ECO:0007669"/>
    <property type="project" value="InterPro"/>
</dbReference>
<feature type="region of interest" description="Disordered" evidence="1">
    <location>
        <begin position="1155"/>
        <end position="1221"/>
    </location>
</feature>
<evidence type="ECO:0000259" key="3">
    <source>
        <dbReference type="Pfam" id="PF25480"/>
    </source>
</evidence>
<dbReference type="PANTHER" id="PTHR11977">
    <property type="entry name" value="VILLIN"/>
    <property type="match status" value="1"/>
</dbReference>
<comment type="caution">
    <text evidence="4">The sequence shown here is derived from an EMBL/GenBank/DDBJ whole genome shotgun (WGS) entry which is preliminary data.</text>
</comment>
<feature type="compositionally biased region" description="Polar residues" evidence="1">
    <location>
        <begin position="203"/>
        <end position="226"/>
    </location>
</feature>
<feature type="compositionally biased region" description="Polar residues" evidence="1">
    <location>
        <begin position="11"/>
        <end position="26"/>
    </location>
</feature>
<dbReference type="InterPro" id="IPR007122">
    <property type="entry name" value="Villin/Gelsolin"/>
</dbReference>
<feature type="domain" description="DUF7904" evidence="3">
    <location>
        <begin position="1351"/>
        <end position="1449"/>
    </location>
</feature>
<feature type="compositionally biased region" description="Basic and acidic residues" evidence="1">
    <location>
        <begin position="1081"/>
        <end position="1090"/>
    </location>
</feature>
<feature type="compositionally biased region" description="Basic and acidic residues" evidence="1">
    <location>
        <begin position="829"/>
        <end position="856"/>
    </location>
</feature>
<dbReference type="InterPro" id="IPR025118">
    <property type="entry name" value="DUF4045"/>
</dbReference>
<feature type="domain" description="DUF4045" evidence="2">
    <location>
        <begin position="30"/>
        <end position="844"/>
    </location>
</feature>
<feature type="compositionally biased region" description="Polar residues" evidence="1">
    <location>
        <begin position="143"/>
        <end position="156"/>
    </location>
</feature>
<feature type="compositionally biased region" description="Basic residues" evidence="1">
    <location>
        <begin position="1039"/>
        <end position="1048"/>
    </location>
</feature>
<dbReference type="PANTHER" id="PTHR11977:SF133">
    <property type="entry name" value="DUF4045 DOMAIN-CONTAINING PROTEIN"/>
    <property type="match status" value="1"/>
</dbReference>
<feature type="compositionally biased region" description="Polar residues" evidence="1">
    <location>
        <begin position="525"/>
        <end position="539"/>
    </location>
</feature>
<proteinExistence type="predicted"/>
<feature type="compositionally biased region" description="Polar residues" evidence="1">
    <location>
        <begin position="615"/>
        <end position="637"/>
    </location>
</feature>
<dbReference type="GO" id="GO:0015629">
    <property type="term" value="C:actin cytoskeleton"/>
    <property type="evidence" value="ECO:0007669"/>
    <property type="project" value="TreeGrafter"/>
</dbReference>
<dbReference type="GO" id="GO:0005546">
    <property type="term" value="F:phosphatidylinositol-4,5-bisphosphate binding"/>
    <property type="evidence" value="ECO:0007669"/>
    <property type="project" value="TreeGrafter"/>
</dbReference>
<feature type="compositionally biased region" description="Polar residues" evidence="1">
    <location>
        <begin position="383"/>
        <end position="398"/>
    </location>
</feature>
<dbReference type="GO" id="GO:0051016">
    <property type="term" value="P:barbed-end actin filament capping"/>
    <property type="evidence" value="ECO:0007669"/>
    <property type="project" value="TreeGrafter"/>
</dbReference>
<dbReference type="Pfam" id="PF13254">
    <property type="entry name" value="DUF4045"/>
    <property type="match status" value="1"/>
</dbReference>
<gene>
    <name evidence="4" type="ORF">K431DRAFT_349672</name>
</gene>
<dbReference type="GO" id="GO:0005737">
    <property type="term" value="C:cytoplasm"/>
    <property type="evidence" value="ECO:0007669"/>
    <property type="project" value="TreeGrafter"/>
</dbReference>
<keyword evidence="5" id="KW-1185">Reference proteome</keyword>
<feature type="region of interest" description="Disordered" evidence="1">
    <location>
        <begin position="1"/>
        <end position="1137"/>
    </location>
</feature>
<feature type="compositionally biased region" description="Polar residues" evidence="1">
    <location>
        <begin position="334"/>
        <end position="348"/>
    </location>
</feature>
<dbReference type="Pfam" id="PF25480">
    <property type="entry name" value="DUF7904"/>
    <property type="match status" value="1"/>
</dbReference>
<sequence length="1798" mass="191892">MAEEAPKQQHQHAPTISSTMVRNQDNSDLDPAAFLESISQLKSKREEEDNERLRKLEEEIEKGRKERAARRAGSDLEFANRTISVPAERQRSLSPEKPETGGTDSSPQTTAFSSPKTPFRGNPSTGSTPSSTNTTPRSRALPTHQSDSPYSTMSTAQDEKRASAGVEDVPEFRGFGSVKKKENPVTPKPQPTSIDENPDFTPAASTPPSNATSLARSGTLSWQQRRPTSRPAGGRPMSAASNSTEKGIEPRPTSRESSEPSRDQIAASLGARDPSWFRQTADRGVGSAAYRKSKDEVSAIGEASFSSRRQLPGLSRETSAEPSRDASPAPAESVISSGDNSNFGSTRGSIVAASNRFSANTTISNGSREEADDAKSALLYKASKSTASTDKPSPTNADQPGIGRTLTMSSSQARLAGAAPDRPASPTKGMGGFVQSAMMKRSDSMNKRWSQQQPQGSGASSLSRSNSIVSQRGGYGGLQGSHSMPKLEPTTSDQLSKKEDPPEVKRDDSSTFVKPSIPRHHSRSKSSMSNLGGQNDADQTSPPPSSPSKRWSPTKSSWLESALGKPETVPRPASPTKTSQPDWMANIAKAKAQRQSQDITPKHEASSKNDEISISLRSRSPTKSTPFGPSLLRSSKPSFEASAEVSDRSRPATPLSKPKVTGLGIGGASSKAGPTLAVQAQQLPGSAKKDETPTPPAKPAVLREASVENPALPEQATPSPVPDVKDAGHGESSKSSPQIEEAASSPRVLASKELQKPKPETPPKKDFRSNLRPRGPSEAKSQEEPEFKSMFGALRKTKTENFVAPDTFGDNIRRGKTGLSITGGPQKTVRRDEFRESLVSRKEDIKTKAADPEHKRQASQQSKPDAPAKPEALARRELLGRSKSISSKDAVKPEEKVDDIPEALRRHKTMKSKPDIPKIESKPSLPTAFKPVQKQTEPRPTSPPPATSVARGAQEVPAATSMSSSPPLTSPNETSRLAARFNPGLAGMLARGPPTPSASTPGSRPESPVGRPAISKKFPGSDAPAIVGSDAPLSDMRKGRAKGPKRRKQGDASSAVKSNVEDDIRLNEDKPAPAQQTFEAKPVEVVEKSAKPSIPSRSGIASLVAAAASASRSSPPTPSHSPFLLPKPTDETEMAAPVPLPKPAVKERQVLDFQGFGSSKKVAPAPGIAMQDDDKENSQANSGSPSVKSVSSRWGLQPQTSAFTQKPTQIQLPTKKDEEAAMRSAGLLASSPASVNASGRLSPAIIATGTSPTTSPGLPPKPAKSSRVLIPEFATSSLASKSYAPRLTLTVICLHSKDQSLAAKNSEAGRRLIGMFGKVPTSSPSSSIDAQAILNRELHSSPNVKSSRKSVHEFLSEGDIQSLPPQEEYTFFSESVYICGQFGVSATGGKIAQTFVWMGSKSSASAIEQAQIAAKRLPGSPSGPVHLIKQGKESVDFLNALGGILVTRRSSRTNASKQYMLCGRKHLGRIVFDEVDFAVASLCSGYVFLVSYPLKLQQTRLYLWKGSACSAEELAAARLAAMDLSETGEIIEIDDGVESNSFLSIFGEGAKREILRRKPVEIWKTKVKASGRFRTRLFRVVEAQTSGIGAALVGGLLGGMFARRPSWQGQNQEKARGEIDIKVEAKELKSFSQSDLEAEGIYLLDAYGEVYVLIGPLFASASNRQQGQQQDGIQAAILAQALLFAADYALLAAGLEDRPGVPKGFVVFAGVPEEIKRLFRGWEDSWGLWGTGELMAGWRNGRSAQTGAARAGVSRTNDVDMLGLDEVLGVVYGRIFVSGLPVSYFTRSVRAIRDLLPT</sequence>
<feature type="compositionally biased region" description="Polar residues" evidence="1">
    <location>
        <begin position="1197"/>
        <end position="1212"/>
    </location>
</feature>
<reference evidence="4" key="1">
    <citation type="journal article" date="2020" name="Stud. Mycol.">
        <title>101 Dothideomycetes genomes: a test case for predicting lifestyles and emergence of pathogens.</title>
        <authorList>
            <person name="Haridas S."/>
            <person name="Albert R."/>
            <person name="Binder M."/>
            <person name="Bloem J."/>
            <person name="Labutti K."/>
            <person name="Salamov A."/>
            <person name="Andreopoulos B."/>
            <person name="Baker S."/>
            <person name="Barry K."/>
            <person name="Bills G."/>
            <person name="Bluhm B."/>
            <person name="Cannon C."/>
            <person name="Castanera R."/>
            <person name="Culley D."/>
            <person name="Daum C."/>
            <person name="Ezra D."/>
            <person name="Gonzalez J."/>
            <person name="Henrissat B."/>
            <person name="Kuo A."/>
            <person name="Liang C."/>
            <person name="Lipzen A."/>
            <person name="Lutzoni F."/>
            <person name="Magnuson J."/>
            <person name="Mondo S."/>
            <person name="Nolan M."/>
            <person name="Ohm R."/>
            <person name="Pangilinan J."/>
            <person name="Park H.-J."/>
            <person name="Ramirez L."/>
            <person name="Alfaro M."/>
            <person name="Sun H."/>
            <person name="Tritt A."/>
            <person name="Yoshinaga Y."/>
            <person name="Zwiers L.-H."/>
            <person name="Turgeon B."/>
            <person name="Goodwin S."/>
            <person name="Spatafora J."/>
            <person name="Crous P."/>
            <person name="Grigoriev I."/>
        </authorList>
    </citation>
    <scope>NUCLEOTIDE SEQUENCE</scope>
    <source>
        <strain evidence="4">CBS 116435</strain>
    </source>
</reference>
<name>A0A9P4ULG3_9PEZI</name>
<protein>
    <recommendedName>
        <fullName evidence="6">DUF4045 domain-containing protein</fullName>
    </recommendedName>
</protein>
<feature type="compositionally biased region" description="Low complexity" evidence="1">
    <location>
        <begin position="1182"/>
        <end position="1192"/>
    </location>
</feature>
<evidence type="ECO:0000313" key="4">
    <source>
        <dbReference type="EMBL" id="KAF2717286.1"/>
    </source>
</evidence>
<evidence type="ECO:0000256" key="1">
    <source>
        <dbReference type="SAM" id="MobiDB-lite"/>
    </source>
</evidence>
<feature type="compositionally biased region" description="Basic and acidic residues" evidence="1">
    <location>
        <begin position="246"/>
        <end position="262"/>
    </location>
</feature>
<evidence type="ECO:0008006" key="6">
    <source>
        <dbReference type="Google" id="ProtNLM"/>
    </source>
</evidence>
<feature type="compositionally biased region" description="Basic and acidic residues" evidence="1">
    <location>
        <begin position="723"/>
        <end position="732"/>
    </location>
</feature>
<dbReference type="GO" id="GO:0051014">
    <property type="term" value="P:actin filament severing"/>
    <property type="evidence" value="ECO:0007669"/>
    <property type="project" value="TreeGrafter"/>
</dbReference>
<dbReference type="OrthoDB" id="6375767at2759"/>
<feature type="compositionally biased region" description="Basic and acidic residues" evidence="1">
    <location>
        <begin position="866"/>
        <end position="880"/>
    </location>
</feature>
<feature type="compositionally biased region" description="Low complexity" evidence="1">
    <location>
        <begin position="1098"/>
        <end position="1114"/>
    </location>
</feature>
<dbReference type="Proteomes" id="UP000799441">
    <property type="component" value="Unassembled WGS sequence"/>
</dbReference>
<feature type="compositionally biased region" description="Low complexity" evidence="1">
    <location>
        <begin position="450"/>
        <end position="467"/>
    </location>
</feature>
<feature type="compositionally biased region" description="Basic and acidic residues" evidence="1">
    <location>
        <begin position="495"/>
        <end position="509"/>
    </location>
</feature>
<evidence type="ECO:0000259" key="2">
    <source>
        <dbReference type="Pfam" id="PF13254"/>
    </source>
</evidence>
<feature type="compositionally biased region" description="Basic and acidic residues" evidence="1">
    <location>
        <begin position="753"/>
        <end position="787"/>
    </location>
</feature>